<dbReference type="EMBL" id="VBQZ03000181">
    <property type="protein sequence ID" value="MXQ97119.1"/>
    <property type="molecule type" value="Genomic_DNA"/>
</dbReference>
<keyword evidence="6" id="KW-0249">Electron transport</keyword>
<dbReference type="GO" id="GO:0005743">
    <property type="term" value="C:mitochondrial inner membrane"/>
    <property type="evidence" value="ECO:0007669"/>
    <property type="project" value="UniProtKB-SubCell"/>
</dbReference>
<dbReference type="SUPFAM" id="SSF81531">
    <property type="entry name" value="Non-heme 11 kDa protein of cytochrome bc1 complex (Ubiquinol-cytochrome c reductase)"/>
    <property type="match status" value="1"/>
</dbReference>
<name>A0A6B0S3Q1_9CETA</name>
<evidence type="ECO:0000256" key="3">
    <source>
        <dbReference type="ARBA" id="ARBA00022448"/>
    </source>
</evidence>
<evidence type="ECO:0000256" key="2">
    <source>
        <dbReference type="ARBA" id="ARBA00006498"/>
    </source>
</evidence>
<evidence type="ECO:0000259" key="10">
    <source>
        <dbReference type="Pfam" id="PF02320"/>
    </source>
</evidence>
<dbReference type="InterPro" id="IPR023184">
    <property type="entry name" value="Ubol_cytC_Rdtase_hinge_dom"/>
</dbReference>
<dbReference type="Gene3D" id="1.10.287.20">
    <property type="entry name" value="Ubiquinol-cytochrome C reductase hinge domain"/>
    <property type="match status" value="1"/>
</dbReference>
<evidence type="ECO:0000256" key="1">
    <source>
        <dbReference type="ARBA" id="ARBA00004137"/>
    </source>
</evidence>
<gene>
    <name evidence="11" type="ORF">E5288_WYG016512</name>
</gene>
<evidence type="ECO:0000313" key="11">
    <source>
        <dbReference type="EMBL" id="MXQ97119.1"/>
    </source>
</evidence>
<keyword evidence="4" id="KW-0679">Respiratory chain</keyword>
<keyword evidence="8" id="KW-0472">Membrane</keyword>
<dbReference type="InterPro" id="IPR003422">
    <property type="entry name" value="Cyt_b-c1_6"/>
</dbReference>
<keyword evidence="3" id="KW-0813">Transport</keyword>
<dbReference type="Proteomes" id="UP000322234">
    <property type="component" value="Unassembled WGS sequence"/>
</dbReference>
<protein>
    <recommendedName>
        <fullName evidence="10">Ubiquinol-cytochrome C reductase hinge domain-containing protein</fullName>
    </recommendedName>
</protein>
<dbReference type="PANTHER" id="PTHR15336:SF0">
    <property type="entry name" value="CYTOCHROME B-C1 COMPLEX SUBUNIT 6, MITOCHONDRIAL"/>
    <property type="match status" value="1"/>
</dbReference>
<evidence type="ECO:0000256" key="5">
    <source>
        <dbReference type="ARBA" id="ARBA00022792"/>
    </source>
</evidence>
<accession>A0A6B0S3Q1</accession>
<dbReference type="Pfam" id="PF02320">
    <property type="entry name" value="UCR_hinge"/>
    <property type="match status" value="1"/>
</dbReference>
<comment type="similarity">
    <text evidence="2">Belongs to the UQCRH/QCR6 family.</text>
</comment>
<evidence type="ECO:0000256" key="4">
    <source>
        <dbReference type="ARBA" id="ARBA00022660"/>
    </source>
</evidence>
<keyword evidence="7" id="KW-0496">Mitochondrion</keyword>
<comment type="caution">
    <text evidence="11">The sequence shown here is derived from an EMBL/GenBank/DDBJ whole genome shotgun (WGS) entry which is preliminary data.</text>
</comment>
<evidence type="ECO:0000256" key="7">
    <source>
        <dbReference type="ARBA" id="ARBA00023128"/>
    </source>
</evidence>
<dbReference type="InterPro" id="IPR036811">
    <property type="entry name" value="Ubol_cytC_Rdtase_hinge_dom_sf"/>
</dbReference>
<evidence type="ECO:0000256" key="9">
    <source>
        <dbReference type="SAM" id="MobiDB-lite"/>
    </source>
</evidence>
<feature type="compositionally biased region" description="Acidic residues" evidence="9">
    <location>
        <begin position="26"/>
        <end position="35"/>
    </location>
</feature>
<comment type="subcellular location">
    <subcellularLocation>
        <location evidence="1">Mitochondrion inner membrane</location>
        <topology evidence="1">Peripheral membrane protein</topology>
        <orientation evidence="1">Intermembrane side</orientation>
    </subcellularLocation>
</comment>
<feature type="domain" description="Ubiquinol-cytochrome C reductase hinge" evidence="10">
    <location>
        <begin position="43"/>
        <end position="93"/>
    </location>
</feature>
<evidence type="ECO:0000256" key="6">
    <source>
        <dbReference type="ARBA" id="ARBA00022982"/>
    </source>
</evidence>
<evidence type="ECO:0000256" key="8">
    <source>
        <dbReference type="ARBA" id="ARBA00023136"/>
    </source>
</evidence>
<organism evidence="11 12">
    <name type="scientific">Bos mutus</name>
    <name type="common">wild yak</name>
    <dbReference type="NCBI Taxonomy" id="72004"/>
    <lineage>
        <taxon>Eukaryota</taxon>
        <taxon>Metazoa</taxon>
        <taxon>Chordata</taxon>
        <taxon>Craniata</taxon>
        <taxon>Vertebrata</taxon>
        <taxon>Euteleostomi</taxon>
        <taxon>Mammalia</taxon>
        <taxon>Eutheria</taxon>
        <taxon>Laurasiatheria</taxon>
        <taxon>Artiodactyla</taxon>
        <taxon>Ruminantia</taxon>
        <taxon>Pecora</taxon>
        <taxon>Bovidae</taxon>
        <taxon>Bovinae</taxon>
        <taxon>Bos</taxon>
    </lineage>
</organism>
<proteinExistence type="inferred from homology"/>
<dbReference type="GO" id="GO:0006122">
    <property type="term" value="P:mitochondrial electron transport, ubiquinol to cytochrome c"/>
    <property type="evidence" value="ECO:0007669"/>
    <property type="project" value="InterPro"/>
</dbReference>
<evidence type="ECO:0000313" key="12">
    <source>
        <dbReference type="Proteomes" id="UP000322234"/>
    </source>
</evidence>
<feature type="region of interest" description="Disordered" evidence="9">
    <location>
        <begin position="1"/>
        <end position="39"/>
    </location>
</feature>
<keyword evidence="12" id="KW-1185">Reference proteome</keyword>
<reference evidence="11" key="1">
    <citation type="submission" date="2019-10" db="EMBL/GenBank/DDBJ databases">
        <title>The sequence and de novo assembly of the wild yak genome.</title>
        <authorList>
            <person name="Liu Y."/>
        </authorList>
    </citation>
    <scope>NUCLEOTIDE SEQUENCE [LARGE SCALE GENOMIC DNA]</scope>
    <source>
        <strain evidence="11">WY2019</strain>
    </source>
</reference>
<dbReference type="PANTHER" id="PTHR15336">
    <property type="entry name" value="UBIQUINOL-CYTOCHROME C REDUCTASE COMPLEX 7.8 KDA PROTEIN"/>
    <property type="match status" value="1"/>
</dbReference>
<sequence length="93" mass="10891">MLSPETQPDMGLEDEERMLARSGEPREEEEGEELVDPLTTVREQREQLEKCVKAQERQSAVMSMCPPGHRNTTAEELFHFWHTRDHCVAHRLF</sequence>
<keyword evidence="5" id="KW-0999">Mitochondrion inner membrane</keyword>
<dbReference type="AlphaFoldDB" id="A0A6B0S3Q1"/>